<dbReference type="PANTHER" id="PTHR42848:SF1">
    <property type="entry name" value="HOLLIDAY JUNCTION BRANCH MIGRATION COMPLEX SUBUNIT RUVB"/>
    <property type="match status" value="1"/>
</dbReference>
<dbReference type="GO" id="GO:0016787">
    <property type="term" value="F:hydrolase activity"/>
    <property type="evidence" value="ECO:0007669"/>
    <property type="project" value="UniProtKB-KW"/>
</dbReference>
<dbReference type="Gene3D" id="1.10.8.60">
    <property type="match status" value="1"/>
</dbReference>
<dbReference type="NCBIfam" id="TIGR00635">
    <property type="entry name" value="ruvB"/>
    <property type="match status" value="1"/>
</dbReference>
<dbReference type="GO" id="GO:0005524">
    <property type="term" value="F:ATP binding"/>
    <property type="evidence" value="ECO:0007669"/>
    <property type="project" value="UniProtKB-UniRule"/>
</dbReference>
<reference evidence="11" key="1">
    <citation type="submission" date="2024-01" db="EMBL/GenBank/DDBJ databases">
        <title>The first autotrophic representatives of the genus Thermodesulfovibrio.</title>
        <authorList>
            <person name="Maltseva A.I."/>
            <person name="Elcheninov A.G."/>
            <person name="Kublanov I.V."/>
            <person name="Lebedinsky A.V."/>
            <person name="Frolov E.N."/>
        </authorList>
    </citation>
    <scope>NUCLEOTIDE SEQUENCE</scope>
    <source>
        <strain evidence="11">3462-1</strain>
    </source>
</reference>
<evidence type="ECO:0000256" key="1">
    <source>
        <dbReference type="ARBA" id="ARBA00022490"/>
    </source>
</evidence>
<evidence type="ECO:0000256" key="3">
    <source>
        <dbReference type="ARBA" id="ARBA00022763"/>
    </source>
</evidence>
<dbReference type="CDD" id="cd00009">
    <property type="entry name" value="AAA"/>
    <property type="match status" value="1"/>
</dbReference>
<feature type="binding site" evidence="9">
    <location>
        <position position="301"/>
    </location>
    <ligand>
        <name>DNA</name>
        <dbReference type="ChEBI" id="CHEBI:16991"/>
    </ligand>
</feature>
<keyword evidence="1 9" id="KW-0963">Cytoplasm</keyword>
<evidence type="ECO:0000256" key="8">
    <source>
        <dbReference type="ARBA" id="ARBA00023204"/>
    </source>
</evidence>
<comment type="subunit">
    <text evidence="9">Homohexamer. Forms an RuvA(8)-RuvB(12)-Holliday junction (HJ) complex. HJ DNA is sandwiched between 2 RuvA tetramers; dsDNA enters through RuvA and exits via RuvB. An RuvB hexamer assembles on each DNA strand where it exits the tetramer. Each RuvB hexamer is contacted by two RuvA subunits (via domain III) on 2 adjacent RuvB subunits; this complex drives branch migration. In the full resolvosome a probable DNA-RuvA(4)-RuvB(12)-RuvC(2) complex forms which resolves the HJ.</text>
</comment>
<dbReference type="InterPro" id="IPR027417">
    <property type="entry name" value="P-loop_NTPase"/>
</dbReference>
<organism evidence="11">
    <name type="scientific">Thermodesulfovibrio obliviosus</name>
    <dbReference type="NCBI Taxonomy" id="3118332"/>
    <lineage>
        <taxon>Bacteria</taxon>
        <taxon>Pseudomonadati</taxon>
        <taxon>Nitrospirota</taxon>
        <taxon>Thermodesulfovibrionia</taxon>
        <taxon>Thermodesulfovibrionales</taxon>
        <taxon>Thermodesulfovibrionaceae</taxon>
        <taxon>Thermodesulfovibrio</taxon>
    </lineage>
</organism>
<accession>A0AAU8H4I4</accession>
<keyword evidence="2 9" id="KW-0547">Nucleotide-binding</keyword>
<feature type="domain" description="AAA+ ATPase" evidence="10">
    <location>
        <begin position="42"/>
        <end position="173"/>
    </location>
</feature>
<dbReference type="NCBIfam" id="NF000868">
    <property type="entry name" value="PRK00080.1"/>
    <property type="match status" value="1"/>
</dbReference>
<keyword evidence="7 9" id="KW-0233">DNA recombination</keyword>
<feature type="binding site" evidence="9">
    <location>
        <position position="172"/>
    </location>
    <ligand>
        <name>ATP</name>
        <dbReference type="ChEBI" id="CHEBI:30616"/>
    </ligand>
</feature>
<feature type="binding site" evidence="9">
    <location>
        <position position="12"/>
    </location>
    <ligand>
        <name>ATP</name>
        <dbReference type="ChEBI" id="CHEBI:30616"/>
    </ligand>
</feature>
<feature type="binding site" evidence="9">
    <location>
        <position position="11"/>
    </location>
    <ligand>
        <name>ATP</name>
        <dbReference type="ChEBI" id="CHEBI:30616"/>
    </ligand>
</feature>
<name>A0AAU8H4I4_9BACT</name>
<dbReference type="HAMAP" id="MF_00016">
    <property type="entry name" value="DNA_HJ_migration_RuvB"/>
    <property type="match status" value="1"/>
</dbReference>
<dbReference type="Pfam" id="PF05496">
    <property type="entry name" value="RuvB_N"/>
    <property type="match status" value="1"/>
</dbReference>
<feature type="binding site" evidence="9">
    <location>
        <position position="162"/>
    </location>
    <ligand>
        <name>ATP</name>
        <dbReference type="ChEBI" id="CHEBI:30616"/>
    </ligand>
</feature>
<feature type="binding site" evidence="9">
    <location>
        <position position="57"/>
    </location>
    <ligand>
        <name>Mg(2+)</name>
        <dbReference type="ChEBI" id="CHEBI:18420"/>
    </ligand>
</feature>
<evidence type="ECO:0000256" key="6">
    <source>
        <dbReference type="ARBA" id="ARBA00023125"/>
    </source>
</evidence>
<dbReference type="SMART" id="SM00382">
    <property type="entry name" value="AAA"/>
    <property type="match status" value="1"/>
</dbReference>
<evidence type="ECO:0000256" key="7">
    <source>
        <dbReference type="ARBA" id="ARBA00023172"/>
    </source>
</evidence>
<feature type="binding site" evidence="9">
    <location>
        <position position="56"/>
    </location>
    <ligand>
        <name>ATP</name>
        <dbReference type="ChEBI" id="CHEBI:30616"/>
    </ligand>
</feature>
<sequence length="325" mass="36638">MENNEILDITLRPRTLKEFIGQKKIKDNIEVFIKAALIRQEPLDHVLFCGPPGLGKTTLATVIANELGVNIKSTSGPVLERAGDVAAILTNLSDRDILFIDEIHRLPRVVEEILYPAMEDFTLDIIIGQGPSARSIKINLPRFTLIGATTRTGLITSPLRDRFGVVFRLEFYNPEELKEIVQRSAKILGISINEDAAMEIARRSRGTPRVANRLLKRIRDFAQVQDKEIIDLDIAKQALTAMDVDNYGLDEMDRKILLTIIEKFNGGPAGIESIAASLREDKDTIEDVYEPYLMQEGFIERTARGRVATRLAYEVLKRKVPERLF</sequence>
<dbReference type="GO" id="GO:0009378">
    <property type="term" value="F:four-way junction helicase activity"/>
    <property type="evidence" value="ECO:0007669"/>
    <property type="project" value="InterPro"/>
</dbReference>
<dbReference type="InterPro" id="IPR004605">
    <property type="entry name" value="DNA_helicase_Holl-junc_RuvB"/>
</dbReference>
<comment type="subcellular location">
    <subcellularLocation>
        <location evidence="9">Cytoplasm</location>
    </subcellularLocation>
</comment>
<evidence type="ECO:0000256" key="5">
    <source>
        <dbReference type="ARBA" id="ARBA00022840"/>
    </source>
</evidence>
<evidence type="ECO:0000256" key="2">
    <source>
        <dbReference type="ARBA" id="ARBA00022741"/>
    </source>
</evidence>
<evidence type="ECO:0000259" key="10">
    <source>
        <dbReference type="SMART" id="SM00382"/>
    </source>
</evidence>
<dbReference type="Pfam" id="PF05491">
    <property type="entry name" value="WHD_RuvB"/>
    <property type="match status" value="1"/>
</dbReference>
<comment type="similarity">
    <text evidence="9">Belongs to the RuvB family.</text>
</comment>
<dbReference type="InterPro" id="IPR003593">
    <property type="entry name" value="AAA+_ATPase"/>
</dbReference>
<dbReference type="GO" id="GO:0006281">
    <property type="term" value="P:DNA repair"/>
    <property type="evidence" value="ECO:0007669"/>
    <property type="project" value="UniProtKB-UniRule"/>
</dbReference>
<proteinExistence type="inferred from homology"/>
<dbReference type="GO" id="GO:0006310">
    <property type="term" value="P:DNA recombination"/>
    <property type="evidence" value="ECO:0007669"/>
    <property type="project" value="UniProtKB-UniRule"/>
</dbReference>
<comment type="function">
    <text evidence="9">The RuvA-RuvB-RuvC complex processes Holliday junction (HJ) DNA during genetic recombination and DNA repair, while the RuvA-RuvB complex plays an important role in the rescue of blocked DNA replication forks via replication fork reversal (RFR). RuvA specifically binds to HJ cruciform DNA, conferring on it an open structure. The RuvB hexamer acts as an ATP-dependent pump, pulling dsDNA into and through the RuvAB complex. RuvB forms 2 homohexamers on either side of HJ DNA bound by 1 or 2 RuvA tetramers; 4 subunits per hexamer contact DNA at a time. Coordinated motions by a converter formed by DNA-disengaged RuvB subunits stimulates ATP hydrolysis and nucleotide exchange. Immobilization of the converter enables RuvB to convert the ATP-contained energy into a lever motion, pulling 2 nucleotides of DNA out of the RuvA tetramer per ATP hydrolyzed, thus driving DNA branch migration. The RuvB motors rotate together with the DNA substrate, which together with the progressing nucleotide cycle form the mechanistic basis for DNA recombination by continuous HJ branch migration. Branch migration allows RuvC to scan DNA until it finds its consensus sequence, where it cleaves and resolves cruciform DNA.</text>
</comment>
<dbReference type="GO" id="GO:0005737">
    <property type="term" value="C:cytoplasm"/>
    <property type="evidence" value="ECO:0007669"/>
    <property type="project" value="UniProtKB-SubCell"/>
</dbReference>
<dbReference type="AlphaFoldDB" id="A0AAU8H4I4"/>
<keyword evidence="4 9" id="KW-0378">Hydrolase</keyword>
<keyword evidence="11" id="KW-0347">Helicase</keyword>
<dbReference type="Gene3D" id="3.40.50.300">
    <property type="entry name" value="P-loop containing nucleotide triphosphate hydrolases"/>
    <property type="match status" value="1"/>
</dbReference>
<comment type="caution">
    <text evidence="9">Lacks conserved residue(s) required for the propagation of feature annotation.</text>
</comment>
<dbReference type="Gene3D" id="1.10.10.10">
    <property type="entry name" value="Winged helix-like DNA-binding domain superfamily/Winged helix DNA-binding domain"/>
    <property type="match status" value="1"/>
</dbReference>
<dbReference type="GO" id="GO:0000400">
    <property type="term" value="F:four-way junction DNA binding"/>
    <property type="evidence" value="ECO:0007669"/>
    <property type="project" value="UniProtKB-UniRule"/>
</dbReference>
<feature type="binding site" evidence="9">
    <location>
        <position position="57"/>
    </location>
    <ligand>
        <name>ATP</name>
        <dbReference type="ChEBI" id="CHEBI:30616"/>
    </ligand>
</feature>
<dbReference type="InterPro" id="IPR041445">
    <property type="entry name" value="AAA_lid_4"/>
</dbReference>
<evidence type="ECO:0000256" key="9">
    <source>
        <dbReference type="HAMAP-Rule" id="MF_00016"/>
    </source>
</evidence>
<dbReference type="Pfam" id="PF17864">
    <property type="entry name" value="AAA_lid_4"/>
    <property type="match status" value="1"/>
</dbReference>
<dbReference type="InterPro" id="IPR008823">
    <property type="entry name" value="RuvB_wg_C"/>
</dbReference>
<evidence type="ECO:0000256" key="4">
    <source>
        <dbReference type="ARBA" id="ARBA00022801"/>
    </source>
</evidence>
<dbReference type="EC" id="3.6.4.-" evidence="9"/>
<dbReference type="GO" id="GO:0048476">
    <property type="term" value="C:Holliday junction resolvase complex"/>
    <property type="evidence" value="ECO:0007669"/>
    <property type="project" value="UniProtKB-UniRule"/>
</dbReference>
<dbReference type="PANTHER" id="PTHR42848">
    <property type="match status" value="1"/>
</dbReference>
<feature type="binding site" evidence="9">
    <location>
        <position position="209"/>
    </location>
    <ligand>
        <name>ATP</name>
        <dbReference type="ChEBI" id="CHEBI:30616"/>
    </ligand>
</feature>
<gene>
    <name evidence="9 11" type="primary">ruvB</name>
    <name evidence="11" type="ORF">V4D31_03865</name>
</gene>
<feature type="binding site" evidence="9">
    <location>
        <position position="306"/>
    </location>
    <ligand>
        <name>DNA</name>
        <dbReference type="ChEBI" id="CHEBI:16991"/>
    </ligand>
</feature>
<feature type="binding site" evidence="9">
    <location>
        <position position="53"/>
    </location>
    <ligand>
        <name>ATP</name>
        <dbReference type="ChEBI" id="CHEBI:30616"/>
    </ligand>
</feature>
<evidence type="ECO:0000313" key="11">
    <source>
        <dbReference type="EMBL" id="XCH49306.1"/>
    </source>
</evidence>
<keyword evidence="3 9" id="KW-0227">DNA damage</keyword>
<dbReference type="KEGG" id="tob:V4D31_03865"/>
<comment type="domain">
    <text evidence="9">Has 3 domains, the large (RuvB-L) and small ATPase (RuvB-S) domains and the C-terminal head (RuvB-H) domain. The head domain binds DNA, while the ATPase domains jointly bind ATP, ADP or are empty depending on the state of the subunit in the translocation cycle. During a single DNA translocation step the structure of each domain remains the same, but their relative positions change.</text>
</comment>
<dbReference type="SUPFAM" id="SSF46785">
    <property type="entry name" value="Winged helix' DNA-binding domain"/>
    <property type="match status" value="1"/>
</dbReference>
<dbReference type="SUPFAM" id="SSF52540">
    <property type="entry name" value="P-loop containing nucleoside triphosphate hydrolases"/>
    <property type="match status" value="1"/>
</dbReference>
<dbReference type="InterPro" id="IPR008824">
    <property type="entry name" value="RuvB-like_N"/>
</dbReference>
<dbReference type="EMBL" id="CP144374">
    <property type="protein sequence ID" value="XCH49306.1"/>
    <property type="molecule type" value="Genomic_DNA"/>
</dbReference>
<feature type="region of interest" description="Head domain (RuvB-H)" evidence="9">
    <location>
        <begin position="246"/>
        <end position="325"/>
    </location>
</feature>
<comment type="catalytic activity">
    <reaction evidence="9">
        <text>ATP + H2O = ADP + phosphate + H(+)</text>
        <dbReference type="Rhea" id="RHEA:13065"/>
        <dbReference type="ChEBI" id="CHEBI:15377"/>
        <dbReference type="ChEBI" id="CHEBI:15378"/>
        <dbReference type="ChEBI" id="CHEBI:30616"/>
        <dbReference type="ChEBI" id="CHEBI:43474"/>
        <dbReference type="ChEBI" id="CHEBI:456216"/>
    </reaction>
</comment>
<feature type="binding site" evidence="9">
    <location>
        <position position="58"/>
    </location>
    <ligand>
        <name>ATP</name>
        <dbReference type="ChEBI" id="CHEBI:30616"/>
    </ligand>
</feature>
<dbReference type="InterPro" id="IPR036390">
    <property type="entry name" value="WH_DNA-bd_sf"/>
</dbReference>
<keyword evidence="6 9" id="KW-0238">DNA-binding</keyword>
<dbReference type="InterPro" id="IPR036388">
    <property type="entry name" value="WH-like_DNA-bd_sf"/>
</dbReference>
<protein>
    <recommendedName>
        <fullName evidence="9">Holliday junction branch migration complex subunit RuvB</fullName>
        <ecNumber evidence="9">3.6.4.-</ecNumber>
    </recommendedName>
</protein>
<keyword evidence="8 9" id="KW-0234">DNA repair</keyword>
<dbReference type="RefSeq" id="WP_353686934.1">
    <property type="nucleotide sequence ID" value="NZ_CP144374.1"/>
</dbReference>
<keyword evidence="5 9" id="KW-0067">ATP-binding</keyword>
<feature type="region of interest" description="Small ATPAse domain (RuvB-S)" evidence="9">
    <location>
        <begin position="173"/>
        <end position="243"/>
    </location>
</feature>
<feature type="binding site" evidence="9">
    <location>
        <begin position="119"/>
        <end position="121"/>
    </location>
    <ligand>
        <name>ATP</name>
        <dbReference type="ChEBI" id="CHEBI:30616"/>
    </ligand>
</feature>